<feature type="region of interest" description="Disordered" evidence="1">
    <location>
        <begin position="1"/>
        <end position="59"/>
    </location>
</feature>
<evidence type="ECO:0000256" key="1">
    <source>
        <dbReference type="SAM" id="MobiDB-lite"/>
    </source>
</evidence>
<name>A0A1I5M9E8_9PSEU</name>
<accession>A0A1I5M9E8</accession>
<protein>
    <submittedName>
        <fullName evidence="2">Uncharacterized protein</fullName>
    </submittedName>
</protein>
<dbReference type="STRING" id="587909.SAMN05421810_101843"/>
<dbReference type="AlphaFoldDB" id="A0A1I5M9E8"/>
<keyword evidence="3" id="KW-1185">Reference proteome</keyword>
<evidence type="ECO:0000313" key="3">
    <source>
        <dbReference type="Proteomes" id="UP000198727"/>
    </source>
</evidence>
<reference evidence="3" key="1">
    <citation type="submission" date="2016-10" db="EMBL/GenBank/DDBJ databases">
        <authorList>
            <person name="Varghese N."/>
            <person name="Submissions S."/>
        </authorList>
    </citation>
    <scope>NUCLEOTIDE SEQUENCE [LARGE SCALE GENOMIC DNA]</scope>
    <source>
        <strain evidence="3">CGMCC 4.5579</strain>
    </source>
</reference>
<proteinExistence type="predicted"/>
<dbReference type="Proteomes" id="UP000198727">
    <property type="component" value="Unassembled WGS sequence"/>
</dbReference>
<gene>
    <name evidence="2" type="ORF">SAMN05421810_101843</name>
</gene>
<dbReference type="EMBL" id="FOWW01000001">
    <property type="protein sequence ID" value="SFP06165.1"/>
    <property type="molecule type" value="Genomic_DNA"/>
</dbReference>
<organism evidence="2 3">
    <name type="scientific">Amycolatopsis arida</name>
    <dbReference type="NCBI Taxonomy" id="587909"/>
    <lineage>
        <taxon>Bacteria</taxon>
        <taxon>Bacillati</taxon>
        <taxon>Actinomycetota</taxon>
        <taxon>Actinomycetes</taxon>
        <taxon>Pseudonocardiales</taxon>
        <taxon>Pseudonocardiaceae</taxon>
        <taxon>Amycolatopsis</taxon>
    </lineage>
</organism>
<evidence type="ECO:0000313" key="2">
    <source>
        <dbReference type="EMBL" id="SFP06165.1"/>
    </source>
</evidence>
<sequence>MDRTLSARGVPRGPVGENLAEGKPIEASSAVRSTGDREPSSVRPWSMEWSEPRAGLDPPGLAARAGWVVPCLARA</sequence>